<keyword evidence="4" id="KW-1003">Cell membrane</keyword>
<reference evidence="12 13" key="1">
    <citation type="submission" date="2019-05" db="EMBL/GenBank/DDBJ databases">
        <authorList>
            <consortium name="Pathogen Informatics"/>
        </authorList>
    </citation>
    <scope>NUCLEOTIDE SEQUENCE [LARGE SCALE GENOMIC DNA]</scope>
    <source>
        <strain evidence="12 13">NCTC5386</strain>
    </source>
</reference>
<evidence type="ECO:0000256" key="8">
    <source>
        <dbReference type="ARBA" id="ARBA00022967"/>
    </source>
</evidence>
<dbReference type="RefSeq" id="WP_077322285.1">
    <property type="nucleotide sequence ID" value="NZ_CABEHT010000001.1"/>
</dbReference>
<feature type="domain" description="ABC transporter" evidence="11">
    <location>
        <begin position="260"/>
        <end position="480"/>
    </location>
</feature>
<dbReference type="InterPro" id="IPR003439">
    <property type="entry name" value="ABC_transporter-like_ATP-bd"/>
</dbReference>
<comment type="similarity">
    <text evidence="2">Belongs to the ABC transporter superfamily.</text>
</comment>
<dbReference type="Proteomes" id="UP000394068">
    <property type="component" value="Unassembled WGS sequence"/>
</dbReference>
<keyword evidence="3" id="KW-0813">Transport</keyword>
<evidence type="ECO:0000313" key="12">
    <source>
        <dbReference type="EMBL" id="VTS17567.1"/>
    </source>
</evidence>
<dbReference type="GO" id="GO:0016887">
    <property type="term" value="F:ATP hydrolysis activity"/>
    <property type="evidence" value="ECO:0007669"/>
    <property type="project" value="InterPro"/>
</dbReference>
<dbReference type="SUPFAM" id="SSF52540">
    <property type="entry name" value="P-loop containing nucleoside triphosphate hydrolases"/>
    <property type="match status" value="2"/>
</dbReference>
<keyword evidence="5" id="KW-0677">Repeat</keyword>
<dbReference type="GO" id="GO:0042626">
    <property type="term" value="F:ATPase-coupled transmembrane transporter activity"/>
    <property type="evidence" value="ECO:0007669"/>
    <property type="project" value="TreeGrafter"/>
</dbReference>
<keyword evidence="12" id="KW-0378">Hydrolase</keyword>
<dbReference type="PROSITE" id="PS00211">
    <property type="entry name" value="ABC_TRANSPORTER_1"/>
    <property type="match status" value="1"/>
</dbReference>
<dbReference type="PROSITE" id="PS50893">
    <property type="entry name" value="ABC_TRANSPORTER_2"/>
    <property type="match status" value="2"/>
</dbReference>
<comment type="subcellular location">
    <subcellularLocation>
        <location evidence="1">Cell membrane</location>
        <topology evidence="1">Peripheral membrane protein</topology>
    </subcellularLocation>
</comment>
<dbReference type="InterPro" id="IPR027417">
    <property type="entry name" value="P-loop_NTPase"/>
</dbReference>
<dbReference type="CDD" id="cd03226">
    <property type="entry name" value="ABC_cobalt_CbiO_domain2"/>
    <property type="match status" value="1"/>
</dbReference>
<proteinExistence type="inferred from homology"/>
<comment type="function">
    <text evidence="10">Probably part of an ABC transporter complex. Responsible for energy coupling to the transport system.</text>
</comment>
<keyword evidence="7 12" id="KW-0067">ATP-binding</keyword>
<organism evidence="12 13">
    <name type="scientific">Streptococcus pseudoporcinus</name>
    <dbReference type="NCBI Taxonomy" id="361101"/>
    <lineage>
        <taxon>Bacteria</taxon>
        <taxon>Bacillati</taxon>
        <taxon>Bacillota</taxon>
        <taxon>Bacilli</taxon>
        <taxon>Lactobacillales</taxon>
        <taxon>Streptococcaceae</taxon>
        <taxon>Streptococcus</taxon>
    </lineage>
</organism>
<dbReference type="InterPro" id="IPR017871">
    <property type="entry name" value="ABC_transporter-like_CS"/>
</dbReference>
<dbReference type="Pfam" id="PF00005">
    <property type="entry name" value="ABC_tran"/>
    <property type="match status" value="2"/>
</dbReference>
<evidence type="ECO:0000256" key="6">
    <source>
        <dbReference type="ARBA" id="ARBA00022741"/>
    </source>
</evidence>
<protein>
    <submittedName>
        <fullName evidence="12">Putative ABC transporter, ATP-binding component</fullName>
        <ecNumber evidence="12">3.6.3.-</ecNumber>
    </submittedName>
</protein>
<dbReference type="SMART" id="SM00382">
    <property type="entry name" value="AAA"/>
    <property type="match status" value="2"/>
</dbReference>
<evidence type="ECO:0000256" key="2">
    <source>
        <dbReference type="ARBA" id="ARBA00005417"/>
    </source>
</evidence>
<dbReference type="PANTHER" id="PTHR43553:SF23">
    <property type="entry name" value="ABC TRANSPORTER ATP-BINDING COMPONENT"/>
    <property type="match status" value="1"/>
</dbReference>
<keyword evidence="8" id="KW-1278">Translocase</keyword>
<evidence type="ECO:0000256" key="7">
    <source>
        <dbReference type="ARBA" id="ARBA00022840"/>
    </source>
</evidence>
<dbReference type="InterPro" id="IPR050095">
    <property type="entry name" value="ECF_ABC_transporter_ATP-bd"/>
</dbReference>
<sequence length="482" mass="54744">MIEFRNVSFSYGNVSEKKDSISEISFFIKKGETVLFCGDSGCGKSTVGRLINGLIPNYYEGNIVGEIYINGVNSDKCSLEDISNISGSVFQNPKTQFFTVDTTSELAFASENKGVSEIEIISKIKKTVRLFNIDNLLGKNIFSLSGGEKQKIACASVSVTDPDIIILDEPSSNLDKQSTKDLRNIIKLWKKQGKTIIIAEHRLYYLQGLLDHIFYMESGRIVDCYDDESKFYEQHKSKIRPFTLSKYPIEVRKLTGTETFILSNLKFAYKKNKMILDIENLQFPLNNVVAIIGDNGAGKSTFARCICGLESKDRSKIKYNDKILKKKERLRNCYMVMQDTNHQLFTESVEDELLLGADKTIKNDIISIMEELNLLELRERYPMSLSGGQKQRVAIASALTSNRDILIFDEPTSGLDLSHMIQVANEIKKLADKKKTVIIITHDYEFIATCCNYVIQMDKGQIKEQYLLDDKGFVKLKEYFLN</sequence>
<evidence type="ECO:0000256" key="4">
    <source>
        <dbReference type="ARBA" id="ARBA00022475"/>
    </source>
</evidence>
<feature type="domain" description="ABC transporter" evidence="11">
    <location>
        <begin position="2"/>
        <end position="243"/>
    </location>
</feature>
<evidence type="ECO:0000256" key="9">
    <source>
        <dbReference type="ARBA" id="ARBA00023136"/>
    </source>
</evidence>
<accession>A0A4V6L2Y8</accession>
<name>A0A4V6L2Y8_9STRE</name>
<evidence type="ECO:0000256" key="1">
    <source>
        <dbReference type="ARBA" id="ARBA00004202"/>
    </source>
</evidence>
<dbReference type="Gene3D" id="3.40.50.300">
    <property type="entry name" value="P-loop containing nucleotide triphosphate hydrolases"/>
    <property type="match status" value="2"/>
</dbReference>
<dbReference type="AlphaFoldDB" id="A0A4V6L2Y8"/>
<gene>
    <name evidence="12" type="primary">ykoD_2</name>
    <name evidence="12" type="ORF">NCTC5386_01577</name>
</gene>
<dbReference type="GO" id="GO:0043190">
    <property type="term" value="C:ATP-binding cassette (ABC) transporter complex"/>
    <property type="evidence" value="ECO:0007669"/>
    <property type="project" value="TreeGrafter"/>
</dbReference>
<keyword evidence="9" id="KW-0472">Membrane</keyword>
<evidence type="ECO:0000313" key="13">
    <source>
        <dbReference type="Proteomes" id="UP000394068"/>
    </source>
</evidence>
<dbReference type="CDD" id="cd03225">
    <property type="entry name" value="ABC_cobalt_CbiO_domain1"/>
    <property type="match status" value="1"/>
</dbReference>
<evidence type="ECO:0000256" key="5">
    <source>
        <dbReference type="ARBA" id="ARBA00022737"/>
    </source>
</evidence>
<evidence type="ECO:0000259" key="11">
    <source>
        <dbReference type="PROSITE" id="PS50893"/>
    </source>
</evidence>
<evidence type="ECO:0000256" key="3">
    <source>
        <dbReference type="ARBA" id="ARBA00022448"/>
    </source>
</evidence>
<dbReference type="EMBL" id="CABEHT010000001">
    <property type="protein sequence ID" value="VTS17567.1"/>
    <property type="molecule type" value="Genomic_DNA"/>
</dbReference>
<keyword evidence="6" id="KW-0547">Nucleotide-binding</keyword>
<evidence type="ECO:0000256" key="10">
    <source>
        <dbReference type="ARBA" id="ARBA00025157"/>
    </source>
</evidence>
<dbReference type="InterPro" id="IPR015856">
    <property type="entry name" value="ABC_transpr_CbiO/EcfA_su"/>
</dbReference>
<dbReference type="GO" id="GO:0005524">
    <property type="term" value="F:ATP binding"/>
    <property type="evidence" value="ECO:0007669"/>
    <property type="project" value="UniProtKB-KW"/>
</dbReference>
<dbReference type="InterPro" id="IPR003593">
    <property type="entry name" value="AAA+_ATPase"/>
</dbReference>
<dbReference type="PANTHER" id="PTHR43553">
    <property type="entry name" value="HEAVY METAL TRANSPORTER"/>
    <property type="match status" value="1"/>
</dbReference>
<dbReference type="EC" id="3.6.3.-" evidence="12"/>